<feature type="region of interest" description="Disordered" evidence="2">
    <location>
        <begin position="210"/>
        <end position="328"/>
    </location>
</feature>
<dbReference type="PANTHER" id="PTHR36451:SF1">
    <property type="entry name" value="OMEGA-HYDROXY-BETA-DIHYDROMENAQUINONE-9 SULFOTRANSFERASE STF3"/>
    <property type="match status" value="1"/>
</dbReference>
<dbReference type="InterPro" id="IPR002110">
    <property type="entry name" value="Ankyrin_rpt"/>
</dbReference>
<reference evidence="4 5" key="1">
    <citation type="submission" date="2017-12" db="EMBL/GenBank/DDBJ databases">
        <title>Sequencing, de novo assembly and annotation of complete genome of a new Thraustochytrid species, strain FCC1311.</title>
        <authorList>
            <person name="Sedici K."/>
            <person name="Godart F."/>
            <person name="Aiese Cigliano R."/>
            <person name="Sanseverino W."/>
            <person name="Barakat M."/>
            <person name="Ortet P."/>
            <person name="Marechal E."/>
            <person name="Cagnac O."/>
            <person name="Amato A."/>
        </authorList>
    </citation>
    <scope>NUCLEOTIDE SEQUENCE [LARGE SCALE GENOMIC DNA]</scope>
</reference>
<organism evidence="4 5">
    <name type="scientific">Hondaea fermentalgiana</name>
    <dbReference type="NCBI Taxonomy" id="2315210"/>
    <lineage>
        <taxon>Eukaryota</taxon>
        <taxon>Sar</taxon>
        <taxon>Stramenopiles</taxon>
        <taxon>Bigyra</taxon>
        <taxon>Labyrinthulomycetes</taxon>
        <taxon>Thraustochytrida</taxon>
        <taxon>Thraustochytriidae</taxon>
        <taxon>Hondaea</taxon>
    </lineage>
</organism>
<keyword evidence="3" id="KW-0472">Membrane</keyword>
<feature type="region of interest" description="Disordered" evidence="2">
    <location>
        <begin position="409"/>
        <end position="449"/>
    </location>
</feature>
<feature type="repeat" description="ANK" evidence="1">
    <location>
        <begin position="55"/>
        <end position="87"/>
    </location>
</feature>
<dbReference type="PROSITE" id="PS50297">
    <property type="entry name" value="ANK_REP_REGION"/>
    <property type="match status" value="1"/>
</dbReference>
<dbReference type="SUPFAM" id="SSF52540">
    <property type="entry name" value="P-loop containing nucleoside triphosphate hydrolases"/>
    <property type="match status" value="1"/>
</dbReference>
<feature type="compositionally biased region" description="Low complexity" evidence="2">
    <location>
        <begin position="260"/>
        <end position="275"/>
    </location>
</feature>
<dbReference type="OrthoDB" id="429813at2759"/>
<dbReference type="InterPro" id="IPR036770">
    <property type="entry name" value="Ankyrin_rpt-contain_sf"/>
</dbReference>
<proteinExistence type="predicted"/>
<dbReference type="Pfam" id="PF12796">
    <property type="entry name" value="Ank_2"/>
    <property type="match status" value="1"/>
</dbReference>
<evidence type="ECO:0000313" key="5">
    <source>
        <dbReference type="Proteomes" id="UP000241890"/>
    </source>
</evidence>
<evidence type="ECO:0000256" key="1">
    <source>
        <dbReference type="PROSITE-ProRule" id="PRU00023"/>
    </source>
</evidence>
<feature type="region of interest" description="Disordered" evidence="2">
    <location>
        <begin position="883"/>
        <end position="906"/>
    </location>
</feature>
<keyword evidence="3" id="KW-0812">Transmembrane</keyword>
<dbReference type="Proteomes" id="UP000241890">
    <property type="component" value="Unassembled WGS sequence"/>
</dbReference>
<keyword evidence="1" id="KW-0040">ANK repeat</keyword>
<evidence type="ECO:0000256" key="2">
    <source>
        <dbReference type="SAM" id="MobiDB-lite"/>
    </source>
</evidence>
<name>A0A2R5GGT5_9STRA</name>
<feature type="compositionally biased region" description="Polar residues" evidence="2">
    <location>
        <begin position="411"/>
        <end position="420"/>
    </location>
</feature>
<dbReference type="SMART" id="SM00248">
    <property type="entry name" value="ANK"/>
    <property type="match status" value="2"/>
</dbReference>
<dbReference type="InterPro" id="IPR027417">
    <property type="entry name" value="P-loop_NTPase"/>
</dbReference>
<dbReference type="SUPFAM" id="SSF48403">
    <property type="entry name" value="Ankyrin repeat"/>
    <property type="match status" value="1"/>
</dbReference>
<feature type="compositionally biased region" description="Polar residues" evidence="2">
    <location>
        <begin position="432"/>
        <end position="442"/>
    </location>
</feature>
<dbReference type="PANTHER" id="PTHR36451">
    <property type="entry name" value="PAPS-DEPENDENT SULFOTRANSFERASE STF3"/>
    <property type="match status" value="1"/>
</dbReference>
<dbReference type="Gene3D" id="1.25.40.20">
    <property type="entry name" value="Ankyrin repeat-containing domain"/>
    <property type="match status" value="1"/>
</dbReference>
<keyword evidence="3" id="KW-1133">Transmembrane helix</keyword>
<keyword evidence="5" id="KW-1185">Reference proteome</keyword>
<dbReference type="Gene3D" id="3.40.50.300">
    <property type="entry name" value="P-loop containing nucleotide triphosphate hydrolases"/>
    <property type="match status" value="1"/>
</dbReference>
<dbReference type="InParanoid" id="A0A2R5GGT5"/>
<gene>
    <name evidence="4" type="ORF">FCC1311_037032</name>
</gene>
<evidence type="ECO:0000256" key="3">
    <source>
        <dbReference type="SAM" id="Phobius"/>
    </source>
</evidence>
<feature type="transmembrane region" description="Helical" evidence="3">
    <location>
        <begin position="460"/>
        <end position="480"/>
    </location>
</feature>
<comment type="caution">
    <text evidence="4">The sequence shown here is derived from an EMBL/GenBank/DDBJ whole genome shotgun (WGS) entry which is preliminary data.</text>
</comment>
<feature type="compositionally biased region" description="Pro residues" evidence="2">
    <location>
        <begin position="288"/>
        <end position="298"/>
    </location>
</feature>
<dbReference type="InterPro" id="IPR052736">
    <property type="entry name" value="Stf3_sulfotransferase"/>
</dbReference>
<dbReference type="PROSITE" id="PS50088">
    <property type="entry name" value="ANK_REPEAT"/>
    <property type="match status" value="2"/>
</dbReference>
<dbReference type="EMBL" id="BEYU01000031">
    <property type="protein sequence ID" value="GBG27481.1"/>
    <property type="molecule type" value="Genomic_DNA"/>
</dbReference>
<feature type="compositionally biased region" description="Polar residues" evidence="2">
    <location>
        <begin position="187"/>
        <end position="197"/>
    </location>
</feature>
<feature type="repeat" description="ANK" evidence="1">
    <location>
        <begin position="88"/>
        <end position="120"/>
    </location>
</feature>
<protein>
    <submittedName>
        <fullName evidence="4">Ankyrin repeat domain-containing protein 1</fullName>
    </submittedName>
</protein>
<feature type="region of interest" description="Disordered" evidence="2">
    <location>
        <begin position="173"/>
        <end position="198"/>
    </location>
</feature>
<feature type="compositionally biased region" description="Basic and acidic residues" evidence="2">
    <location>
        <begin position="317"/>
        <end position="328"/>
    </location>
</feature>
<sequence length="906" mass="101568">MFGYFEDKVSELYKVLAPEPSEEERFLEAIARGDLHTVQDYVERRGFDVSWRNKNGNTALHVACFNGQAHIVDYLIQCGADVRARGQGNNSCLHFAAAKGHTELVKQFLGMGISILDKNDKGKNGYDVAQGFGLRQYLMPIMFEEEQRTGTAPQIVGATIDPAAQQARLANLAPPPKMGEAYGGPPDQQSQQYSLSGNEADAQMQALLTPHNAQQQQQQQQQQNQQQQQQQPPSPSMRSTNSATPPLPSNSTPFNPSALHQQQQQQHQQQQHQQHAPPPPQQHQHQPQQPPQQQPQQPPQQHGSAPPTTVHSAYTDPNRRGDGSRPFMLHDDGFVTTVGNPALAAKYGNKSNYTDVGYDSKSSASGGPIAPPTYNPGLAKKSPFAQGRYVSYNAGAAPMPYAPQPAEFAMVQQSSSSSPTEGRDDEGKSHNMVATSQGTASWAQRKASPPVLPAAGPPTAVTAAAIAGVVGVVGFAPWWGTLATAMALYSALCAYGNQAYERAPEERPKATHHFTFQAQYSTQYNIMQGISFGEWTEILYTRWRHIDWRLYGVRVLILTLMSAFNSILASIEYVLYGKEVAATKIDECPVFVLGHPRTGTTHLFNVLAQDKDQFIYPNTFQCGFPHGMRLLGDKTYLFANALGETRPMDNVKISFDVPQEDELALNLFTAGKSPYMPLAFMNREPEFRDYFTFDNVPEAKTRWIAALYEFLRRVTADYVARGAKTRRMVMKSPCHVARARLLYQLFPKAQFVYIHRNPYTVWKSAANMADKTYWHTYLARPTDEHITEFILRQYEILFDEYRAARAEIPPEQFMIVSFDQLDADGLGTLERIYKHFGWNTWDTAKPRIAKYLASLGTFKKNSFVPIPQPMRDYVLKRWGPSFEEFGYSKNDEKDQKASRPQGRSEQ</sequence>
<feature type="compositionally biased region" description="Low complexity" evidence="2">
    <location>
        <begin position="214"/>
        <end position="231"/>
    </location>
</feature>
<evidence type="ECO:0000313" key="4">
    <source>
        <dbReference type="EMBL" id="GBG27481.1"/>
    </source>
</evidence>
<dbReference type="Pfam" id="PF13469">
    <property type="entry name" value="Sulfotransfer_3"/>
    <property type="match status" value="1"/>
</dbReference>
<feature type="compositionally biased region" description="Polar residues" evidence="2">
    <location>
        <begin position="236"/>
        <end position="259"/>
    </location>
</feature>
<feature type="compositionally biased region" description="Basic and acidic residues" evidence="2">
    <location>
        <begin position="889"/>
        <end position="906"/>
    </location>
</feature>
<dbReference type="AlphaFoldDB" id="A0A2R5GGT5"/>
<accession>A0A2R5GGT5</accession>
<feature type="transmembrane region" description="Helical" evidence="3">
    <location>
        <begin position="551"/>
        <end position="576"/>
    </location>
</feature>